<dbReference type="AlphaFoldDB" id="A0A380GNT4"/>
<dbReference type="InterPro" id="IPR014036">
    <property type="entry name" value="DeoR-like_C"/>
</dbReference>
<dbReference type="Proteomes" id="UP000254412">
    <property type="component" value="Unassembled WGS sequence"/>
</dbReference>
<evidence type="ECO:0000259" key="1">
    <source>
        <dbReference type="Pfam" id="PF00455"/>
    </source>
</evidence>
<dbReference type="Pfam" id="PF00455">
    <property type="entry name" value="DeoRC"/>
    <property type="match status" value="1"/>
</dbReference>
<protein>
    <submittedName>
        <fullName evidence="2">Bacterial regulatory proteins, deoR family</fullName>
    </submittedName>
</protein>
<gene>
    <name evidence="2" type="ORF">NCTC13834_01618</name>
</gene>
<sequence>MHLKNEISHKYKEVTSAYLGNTYIMYYIYFRKIYLEDKDLTTMKKYINYTIENINNNEVIAFDNHPVSYKIIDELYEAHTKISIISFSTDIIKYVAKYTNFNIIMPNGKVNNALHIITGPDVNQTFEKYHIRYYFATAPYMVDNALYQTLPEIAEIQLAISNSTQELLLVNRPDTLKQQDRQDYSYIGKF</sequence>
<evidence type="ECO:0000313" key="2">
    <source>
        <dbReference type="EMBL" id="SUM55255.1"/>
    </source>
</evidence>
<evidence type="ECO:0000313" key="3">
    <source>
        <dbReference type="Proteomes" id="UP000254412"/>
    </source>
</evidence>
<name>A0A380GNT4_9STAP</name>
<dbReference type="EMBL" id="UHDS01000001">
    <property type="protein sequence ID" value="SUM55255.1"/>
    <property type="molecule type" value="Genomic_DNA"/>
</dbReference>
<proteinExistence type="predicted"/>
<accession>A0A380GNT4</accession>
<organism evidence="2 3">
    <name type="scientific">Staphylococcus nepalensis</name>
    <dbReference type="NCBI Taxonomy" id="214473"/>
    <lineage>
        <taxon>Bacteria</taxon>
        <taxon>Bacillati</taxon>
        <taxon>Bacillota</taxon>
        <taxon>Bacilli</taxon>
        <taxon>Bacillales</taxon>
        <taxon>Staphylococcaceae</taxon>
        <taxon>Staphylococcus</taxon>
    </lineage>
</organism>
<reference evidence="2 3" key="1">
    <citation type="submission" date="2018-06" db="EMBL/GenBank/DDBJ databases">
        <authorList>
            <consortium name="Pathogen Informatics"/>
            <person name="Doyle S."/>
        </authorList>
    </citation>
    <scope>NUCLEOTIDE SEQUENCE [LARGE SCALE GENOMIC DNA]</scope>
    <source>
        <strain evidence="2 3">NCTC13834</strain>
    </source>
</reference>
<feature type="domain" description="DeoR-like transcriptional repressor C-terminal sensor" evidence="1">
    <location>
        <begin position="51"/>
        <end position="170"/>
    </location>
</feature>